<dbReference type="InterPro" id="IPR054722">
    <property type="entry name" value="PolX-like_BBD"/>
</dbReference>
<organism evidence="3 4">
    <name type="scientific">Rubroshorea leprosula</name>
    <dbReference type="NCBI Taxonomy" id="152421"/>
    <lineage>
        <taxon>Eukaryota</taxon>
        <taxon>Viridiplantae</taxon>
        <taxon>Streptophyta</taxon>
        <taxon>Embryophyta</taxon>
        <taxon>Tracheophyta</taxon>
        <taxon>Spermatophyta</taxon>
        <taxon>Magnoliopsida</taxon>
        <taxon>eudicotyledons</taxon>
        <taxon>Gunneridae</taxon>
        <taxon>Pentapetalae</taxon>
        <taxon>rosids</taxon>
        <taxon>malvids</taxon>
        <taxon>Malvales</taxon>
        <taxon>Dipterocarpaceae</taxon>
        <taxon>Rubroshorea</taxon>
    </lineage>
</organism>
<feature type="compositionally biased region" description="Polar residues" evidence="1">
    <location>
        <begin position="484"/>
        <end position="495"/>
    </location>
</feature>
<proteinExistence type="predicted"/>
<feature type="domain" description="Retrovirus-related Pol polyprotein from transposon TNT 1-94-like beta-barrel" evidence="2">
    <location>
        <begin position="287"/>
        <end position="365"/>
    </location>
</feature>
<evidence type="ECO:0000256" key="1">
    <source>
        <dbReference type="SAM" id="MobiDB-lite"/>
    </source>
</evidence>
<sequence>MAKTFGTCDSTSSSSANSPTHNSNTSNPNSAAIDLNHATRGPISFNSAAFPHKLTPTNYPFWKTQFTCLVAANLYANRSRARVITLKERLQNMCRDGRSVSEYLRPLKVVANELGTIDRPLSDDDLTVYILNGLGSEFREIVASLQTRDTSLSFDDLHDRLVAHEESLRQEDTKLESTPLTTHFARVAATPFSSMVTSVGLLPTPHNGRFFTPPHWNYRGALSSNRTFSGNRRRGSFGRPNNRPTTQACQLCHNSGHFAHNCSFYQVQQHPSHANFASSPNTASEDWLLDSGATHHVTTNLANLALHFEYLGPDELQIGDGTGLKITHVGDTTLPTSSTSFTLRNVLCVPSVSKNLISVSQLCKHTNAIVEFHPDYFLVKDRSTRVTMLRDPNIHGVYQLPNKTKPVALPVPIDIVCHRPAVDRSMLPPCATVPHHDVVHLSTKPAVPHSPASPSAPPFAPHSPTQSPCPTSTPTVTSTPVELDSSTPLSSNHAISNDLPPPSPPPPRRTHPMVTRSQNNILKPKSLHHATMASPLPSPEPTFVSQALKDFHWRRAMSEEFNALIR</sequence>
<keyword evidence="4" id="KW-1185">Reference proteome</keyword>
<dbReference type="PANTHER" id="PTHR47481">
    <property type="match status" value="1"/>
</dbReference>
<feature type="region of interest" description="Disordered" evidence="1">
    <location>
        <begin position="1"/>
        <end position="33"/>
    </location>
</feature>
<gene>
    <name evidence="3" type="ORF">SLEP1_g7936</name>
</gene>
<evidence type="ECO:0000313" key="3">
    <source>
        <dbReference type="EMBL" id="GKU94440.1"/>
    </source>
</evidence>
<dbReference type="AlphaFoldDB" id="A0AAV5I5R1"/>
<evidence type="ECO:0000313" key="4">
    <source>
        <dbReference type="Proteomes" id="UP001054252"/>
    </source>
</evidence>
<dbReference type="Pfam" id="PF14223">
    <property type="entry name" value="Retrotran_gag_2"/>
    <property type="match status" value="1"/>
</dbReference>
<feature type="region of interest" description="Disordered" evidence="1">
    <location>
        <begin position="443"/>
        <end position="514"/>
    </location>
</feature>
<comment type="caution">
    <text evidence="3">The sequence shown here is derived from an EMBL/GenBank/DDBJ whole genome shotgun (WGS) entry which is preliminary data.</text>
</comment>
<dbReference type="PANTHER" id="PTHR47481:SF21">
    <property type="entry name" value="BASIC-LEUCINE ZIPPER TRANSCRIPTION FACTOR Q-RELATED"/>
    <property type="match status" value="1"/>
</dbReference>
<dbReference type="EMBL" id="BPVZ01000008">
    <property type="protein sequence ID" value="GKU94440.1"/>
    <property type="molecule type" value="Genomic_DNA"/>
</dbReference>
<accession>A0AAV5I5R1</accession>
<reference evidence="3 4" key="1">
    <citation type="journal article" date="2021" name="Commun. Biol.">
        <title>The genome of Shorea leprosula (Dipterocarpaceae) highlights the ecological relevance of drought in aseasonal tropical rainforests.</title>
        <authorList>
            <person name="Ng K.K.S."/>
            <person name="Kobayashi M.J."/>
            <person name="Fawcett J.A."/>
            <person name="Hatakeyama M."/>
            <person name="Paape T."/>
            <person name="Ng C.H."/>
            <person name="Ang C.C."/>
            <person name="Tnah L.H."/>
            <person name="Lee C.T."/>
            <person name="Nishiyama T."/>
            <person name="Sese J."/>
            <person name="O'Brien M.J."/>
            <person name="Copetti D."/>
            <person name="Mohd Noor M.I."/>
            <person name="Ong R.C."/>
            <person name="Putra M."/>
            <person name="Sireger I.Z."/>
            <person name="Indrioko S."/>
            <person name="Kosugi Y."/>
            <person name="Izuno A."/>
            <person name="Isagi Y."/>
            <person name="Lee S.L."/>
            <person name="Shimizu K.K."/>
        </authorList>
    </citation>
    <scope>NUCLEOTIDE SEQUENCE [LARGE SCALE GENOMIC DNA]</scope>
    <source>
        <strain evidence="3">214</strain>
    </source>
</reference>
<name>A0AAV5I5R1_9ROSI</name>
<evidence type="ECO:0000259" key="2">
    <source>
        <dbReference type="Pfam" id="PF22936"/>
    </source>
</evidence>
<feature type="compositionally biased region" description="Low complexity" evidence="1">
    <location>
        <begin position="462"/>
        <end position="480"/>
    </location>
</feature>
<feature type="compositionally biased region" description="Low complexity" evidence="1">
    <location>
        <begin position="10"/>
        <end position="32"/>
    </location>
</feature>
<dbReference type="Pfam" id="PF22936">
    <property type="entry name" value="Pol_BBD"/>
    <property type="match status" value="1"/>
</dbReference>
<protein>
    <recommendedName>
        <fullName evidence="2">Retrovirus-related Pol polyprotein from transposon TNT 1-94-like beta-barrel domain-containing protein</fullName>
    </recommendedName>
</protein>
<dbReference type="Proteomes" id="UP001054252">
    <property type="component" value="Unassembled WGS sequence"/>
</dbReference>